<proteinExistence type="predicted"/>
<dbReference type="GO" id="GO:0006396">
    <property type="term" value="P:RNA processing"/>
    <property type="evidence" value="ECO:0007669"/>
    <property type="project" value="InterPro"/>
</dbReference>
<feature type="domain" description="DRBM" evidence="8">
    <location>
        <begin position="330"/>
        <end position="398"/>
    </location>
</feature>
<name>A0A7L2VLN0_9AVES</name>
<evidence type="ECO:0000256" key="1">
    <source>
        <dbReference type="ARBA" id="ARBA00004496"/>
    </source>
</evidence>
<organism evidence="11 12">
    <name type="scientific">Brachypteracias leptosomus</name>
    <name type="common">short-legged ground-roller</name>
    <dbReference type="NCBI Taxonomy" id="135165"/>
    <lineage>
        <taxon>Eukaryota</taxon>
        <taxon>Metazoa</taxon>
        <taxon>Chordata</taxon>
        <taxon>Craniata</taxon>
        <taxon>Vertebrata</taxon>
        <taxon>Euteleostomi</taxon>
        <taxon>Archelosauria</taxon>
        <taxon>Archosauria</taxon>
        <taxon>Dinosauria</taxon>
        <taxon>Saurischia</taxon>
        <taxon>Theropoda</taxon>
        <taxon>Coelurosauria</taxon>
        <taxon>Aves</taxon>
        <taxon>Neognathae</taxon>
        <taxon>Neoaves</taxon>
        <taxon>Telluraves</taxon>
        <taxon>Coraciimorphae</taxon>
        <taxon>Coraciiformes</taxon>
        <taxon>Brachypteraciidae</taxon>
        <taxon>Brachypteracias</taxon>
    </lineage>
</organism>
<dbReference type="GO" id="GO:0006382">
    <property type="term" value="P:adenosine to inosine editing"/>
    <property type="evidence" value="ECO:0007669"/>
    <property type="project" value="TreeGrafter"/>
</dbReference>
<comment type="caution">
    <text evidence="11">The sequence shown here is derived from an EMBL/GenBank/DDBJ whole genome shotgun (WGS) entry which is preliminary data.</text>
</comment>
<feature type="non-terminal residue" evidence="11">
    <location>
        <position position="1"/>
    </location>
</feature>
<dbReference type="PROSITE" id="PS50139">
    <property type="entry name" value="Z_BINDING"/>
    <property type="match status" value="2"/>
</dbReference>
<evidence type="ECO:0000256" key="7">
    <source>
        <dbReference type="SAM" id="MobiDB-lite"/>
    </source>
</evidence>
<feature type="region of interest" description="Disordered" evidence="7">
    <location>
        <begin position="206"/>
        <end position="225"/>
    </location>
</feature>
<dbReference type="InterPro" id="IPR036388">
    <property type="entry name" value="WH-like_DNA-bd_sf"/>
</dbReference>
<feature type="region of interest" description="Disordered" evidence="7">
    <location>
        <begin position="232"/>
        <end position="312"/>
    </location>
</feature>
<protein>
    <submittedName>
        <fullName evidence="11">DSRAD deaminase</fullName>
    </submittedName>
</protein>
<dbReference type="PANTHER" id="PTHR10910:SF107">
    <property type="entry name" value="DOUBLE-STRANDED RNA-SPECIFIC ADENOSINE DEAMINASE"/>
    <property type="match status" value="1"/>
</dbReference>
<dbReference type="Proteomes" id="UP000520535">
    <property type="component" value="Unassembled WGS sequence"/>
</dbReference>
<keyword evidence="5" id="KW-0943">RNA-mediated gene silencing</keyword>
<keyword evidence="4 6" id="KW-0694">RNA-binding</keyword>
<evidence type="ECO:0000256" key="5">
    <source>
        <dbReference type="ARBA" id="ARBA00023158"/>
    </source>
</evidence>
<dbReference type="SMART" id="SM00552">
    <property type="entry name" value="ADEAMc"/>
    <property type="match status" value="1"/>
</dbReference>
<dbReference type="OrthoDB" id="10268011at2759"/>
<evidence type="ECO:0000256" key="3">
    <source>
        <dbReference type="ARBA" id="ARBA00022737"/>
    </source>
</evidence>
<dbReference type="GO" id="GO:0005730">
    <property type="term" value="C:nucleolus"/>
    <property type="evidence" value="ECO:0007669"/>
    <property type="project" value="TreeGrafter"/>
</dbReference>
<dbReference type="GO" id="GO:0031047">
    <property type="term" value="P:regulatory ncRNA-mediated gene silencing"/>
    <property type="evidence" value="ECO:0007669"/>
    <property type="project" value="UniProtKB-KW"/>
</dbReference>
<dbReference type="Gene3D" id="3.30.160.20">
    <property type="match status" value="3"/>
</dbReference>
<evidence type="ECO:0000259" key="9">
    <source>
        <dbReference type="PROSITE" id="PS50139"/>
    </source>
</evidence>
<feature type="non-terminal residue" evidence="11">
    <location>
        <position position="1098"/>
    </location>
</feature>
<dbReference type="InterPro" id="IPR044457">
    <property type="entry name" value="ADAR1_DSRM_3"/>
</dbReference>
<feature type="compositionally biased region" description="Low complexity" evidence="7">
    <location>
        <begin position="232"/>
        <end position="259"/>
    </location>
</feature>
<dbReference type="PANTHER" id="PTHR10910">
    <property type="entry name" value="EUKARYOTE SPECIFIC DSRNA BINDING PROTEIN"/>
    <property type="match status" value="1"/>
</dbReference>
<feature type="region of interest" description="Disordered" evidence="7">
    <location>
        <begin position="81"/>
        <end position="131"/>
    </location>
</feature>
<feature type="domain" description="DRBM" evidence="8">
    <location>
        <begin position="468"/>
        <end position="536"/>
    </location>
</feature>
<evidence type="ECO:0000256" key="4">
    <source>
        <dbReference type="ARBA" id="ARBA00022884"/>
    </source>
</evidence>
<dbReference type="CDD" id="cd19913">
    <property type="entry name" value="DSRM_DRADA_rpt1"/>
    <property type="match status" value="1"/>
</dbReference>
<keyword evidence="2" id="KW-0963">Cytoplasm</keyword>
<keyword evidence="3" id="KW-0677">Repeat</keyword>
<evidence type="ECO:0000313" key="12">
    <source>
        <dbReference type="Proteomes" id="UP000520535"/>
    </source>
</evidence>
<dbReference type="CDD" id="cd19915">
    <property type="entry name" value="DSRM_DRADA_rpt3"/>
    <property type="match status" value="1"/>
</dbReference>
<feature type="domain" description="Z-binding" evidence="9">
    <location>
        <begin position="128"/>
        <end position="192"/>
    </location>
</feature>
<feature type="compositionally biased region" description="Basic and acidic residues" evidence="7">
    <location>
        <begin position="112"/>
        <end position="125"/>
    </location>
</feature>
<dbReference type="SUPFAM" id="SSF46785">
    <property type="entry name" value="Winged helix' DNA-binding domain"/>
    <property type="match status" value="2"/>
</dbReference>
<feature type="domain" description="A to I editase" evidence="10">
    <location>
        <begin position="755"/>
        <end position="1093"/>
    </location>
</feature>
<dbReference type="AlphaFoldDB" id="A0A7L2VLN0"/>
<dbReference type="GO" id="GO:0003726">
    <property type="term" value="F:double-stranded RNA adenosine deaminase activity"/>
    <property type="evidence" value="ECO:0007669"/>
    <property type="project" value="InterPro"/>
</dbReference>
<dbReference type="SMART" id="SM00550">
    <property type="entry name" value="Zalpha"/>
    <property type="match status" value="2"/>
</dbReference>
<dbReference type="InterPro" id="IPR002466">
    <property type="entry name" value="A_deamin"/>
</dbReference>
<reference evidence="11 12" key="1">
    <citation type="submission" date="2019-09" db="EMBL/GenBank/DDBJ databases">
        <title>Bird 10,000 Genomes (B10K) Project - Family phase.</title>
        <authorList>
            <person name="Zhang G."/>
        </authorList>
    </citation>
    <scope>NUCLEOTIDE SEQUENCE [LARGE SCALE GENOMIC DNA]</scope>
    <source>
        <strain evidence="11">B10K-DU-012-52</strain>
    </source>
</reference>
<sequence>PPQHHRQEEPERDPDPIRLNFQRLSLAGKNFEQEILTLLGQLGEGKTCTVHELARQLKTQKKEINRVLYKLFREGKLHKGGGTPPLWSIANPSTARERSPPGHSGGDTAPEGGDRAGERSLRDPGDPDPIMAETKDKICNYLFSVAETTALNLAKNIGFTRAKDVNAFLSALEKLGDVHRHNSNPPRWALTERKRERMQLRLKASAVVQDPTPQGDLPLPVAPPCPQEVAAAAPAQEEGLENGQQPQQGDAGDAGTAPPEDIKPKFSSLSSYDNSENDKWAMDDIPDNLSTVNQQPQEPEAIMNSQSSPSLEAALPCTPVEKLMACQEKNPVSGLTEYSQYTSQHCEFAMLEQSGPSHEPRFKFQAVINGRRFPPAEAGSKKLAKQEAAANAMRVLMNEAENGQQGGVKCEEPSQNSEPELVSPALLSRGAAQTACSLELVFSLLLLQPLPPEPSCAPAHLSLLPGKHPISVLMEYGQKSGNTVEFQLLSQEGPPHDPRFSYCVKMGDQIFPAVVGNSKKGAKQMAAEVAVKILSVESVPPALPDQPVVKPQGDQSMHSCGPGIISPEESKVAKAKGVGELIKYLNVNPVSGLLEYARSNGFAAEFKLIDQSGPPHEPRFVYQAKVGGRWFPAVTAHNKKQGKQEAADAALRVLIGETERSERMEGMNTTEVKPPPPSPLQPCLSCAFQQRNASEMSCELFLPVSGSTLHDQLAMLSHQRFNGLTARIQHSLLGRKILAAIIMRRGNKGLGVVVSIGTGNRCVKGEELSLKGETVNDCHAEIISRRGFVRFLYSELMKYNPSNPSSAEESIFEPAGGKRLKIKSGITFHLYVSTAPCGDGALFDKSCSDQASVVGQTQHQPLFENPKQGKLRTKVENGEGTIPVESSDIVPTWDGIQHGERLRTMSCSDKILRWNVLGLQGALLSHFIQPVYLSSITLGYLYSQGHLTRAICCRVAREGSRLQERLQAPYHINHPEVGRVSVYDSARQTGKTKESSVNWCLADDSEVEVLDGTKGKVDGPKLEVSRVSKRNMFTLFQQLCARGGRRDLQSLSAYAEAKEAAAAYQEAKQSFFSALEELGYGSWIRKPQEEENFSFSDA</sequence>
<evidence type="ECO:0000256" key="2">
    <source>
        <dbReference type="ARBA" id="ARBA00022490"/>
    </source>
</evidence>
<dbReference type="GO" id="GO:0003725">
    <property type="term" value="F:double-stranded RNA binding"/>
    <property type="evidence" value="ECO:0007669"/>
    <property type="project" value="TreeGrafter"/>
</dbReference>
<dbReference type="GO" id="GO:0005737">
    <property type="term" value="C:cytoplasm"/>
    <property type="evidence" value="ECO:0007669"/>
    <property type="project" value="UniProtKB-SubCell"/>
</dbReference>
<dbReference type="InterPro" id="IPR044456">
    <property type="entry name" value="ADAR1_DSRM_1"/>
</dbReference>
<dbReference type="Pfam" id="PF02137">
    <property type="entry name" value="A_deamin"/>
    <property type="match status" value="1"/>
</dbReference>
<feature type="domain" description="Z-binding" evidence="9">
    <location>
        <begin position="25"/>
        <end position="91"/>
    </location>
</feature>
<dbReference type="Pfam" id="PF02295">
    <property type="entry name" value="z-alpha"/>
    <property type="match status" value="2"/>
</dbReference>
<dbReference type="PROSITE" id="PS50137">
    <property type="entry name" value="DS_RBD"/>
    <property type="match status" value="3"/>
</dbReference>
<dbReference type="Pfam" id="PF00035">
    <property type="entry name" value="dsrm"/>
    <property type="match status" value="3"/>
</dbReference>
<evidence type="ECO:0000259" key="8">
    <source>
        <dbReference type="PROSITE" id="PS50137"/>
    </source>
</evidence>
<dbReference type="Gene3D" id="1.10.10.10">
    <property type="entry name" value="Winged helix-like DNA-binding domain superfamily/Winged helix DNA-binding domain"/>
    <property type="match status" value="2"/>
</dbReference>
<evidence type="ECO:0000256" key="6">
    <source>
        <dbReference type="PROSITE-ProRule" id="PRU00266"/>
    </source>
</evidence>
<feature type="domain" description="DRBM" evidence="8">
    <location>
        <begin position="588"/>
        <end position="656"/>
    </location>
</feature>
<dbReference type="EMBL" id="VYZX01021377">
    <property type="protein sequence ID" value="NXS59300.1"/>
    <property type="molecule type" value="Genomic_DNA"/>
</dbReference>
<dbReference type="InterPro" id="IPR036390">
    <property type="entry name" value="WH_DNA-bd_sf"/>
</dbReference>
<gene>
    <name evidence="11" type="primary">Adar</name>
    <name evidence="11" type="ORF">BRALEP_R04671</name>
</gene>
<dbReference type="InterPro" id="IPR014720">
    <property type="entry name" value="dsRBD_dom"/>
</dbReference>
<evidence type="ECO:0000313" key="11">
    <source>
        <dbReference type="EMBL" id="NXS59300.1"/>
    </source>
</evidence>
<dbReference type="GO" id="GO:0008251">
    <property type="term" value="F:tRNA-specific adenosine deaminase activity"/>
    <property type="evidence" value="ECO:0007669"/>
    <property type="project" value="TreeGrafter"/>
</dbReference>
<dbReference type="InterPro" id="IPR042371">
    <property type="entry name" value="Z_dom"/>
</dbReference>
<comment type="subcellular location">
    <subcellularLocation>
        <location evidence="1">Cytoplasm</location>
    </subcellularLocation>
</comment>
<dbReference type="SMART" id="SM00358">
    <property type="entry name" value="DSRM"/>
    <property type="match status" value="3"/>
</dbReference>
<dbReference type="PROSITE" id="PS50141">
    <property type="entry name" value="A_DEAMIN_EDITASE"/>
    <property type="match status" value="1"/>
</dbReference>
<dbReference type="FunFam" id="3.30.160.20:FF:000005">
    <property type="entry name" value="Putative double-stranded RNA-specific adenosine deaminase"/>
    <property type="match status" value="3"/>
</dbReference>
<evidence type="ECO:0000259" key="10">
    <source>
        <dbReference type="PROSITE" id="PS50141"/>
    </source>
</evidence>
<feature type="compositionally biased region" description="Polar residues" evidence="7">
    <location>
        <begin position="288"/>
        <end position="310"/>
    </location>
</feature>
<dbReference type="SUPFAM" id="SSF54768">
    <property type="entry name" value="dsRNA-binding domain-like"/>
    <property type="match status" value="3"/>
</dbReference>
<accession>A0A7L2VLN0</accession>
<keyword evidence="12" id="KW-1185">Reference proteome</keyword>